<evidence type="ECO:0000256" key="2">
    <source>
        <dbReference type="SAM" id="MobiDB-lite"/>
    </source>
</evidence>
<evidence type="ECO:0000313" key="4">
    <source>
        <dbReference type="Proteomes" id="UP001590951"/>
    </source>
</evidence>
<dbReference type="SUPFAM" id="SSF51197">
    <property type="entry name" value="Clavaminate synthase-like"/>
    <property type="match status" value="1"/>
</dbReference>
<organism evidence="3 4">
    <name type="scientific">Lepraria finkii</name>
    <dbReference type="NCBI Taxonomy" id="1340010"/>
    <lineage>
        <taxon>Eukaryota</taxon>
        <taxon>Fungi</taxon>
        <taxon>Dikarya</taxon>
        <taxon>Ascomycota</taxon>
        <taxon>Pezizomycotina</taxon>
        <taxon>Lecanoromycetes</taxon>
        <taxon>OSLEUM clade</taxon>
        <taxon>Lecanoromycetidae</taxon>
        <taxon>Lecanorales</taxon>
        <taxon>Lecanorineae</taxon>
        <taxon>Stereocaulaceae</taxon>
        <taxon>Lepraria</taxon>
    </lineage>
</organism>
<comment type="similarity">
    <text evidence="1">Belongs to the iron/ascorbate-dependent oxidoreductase family.</text>
</comment>
<dbReference type="EMBL" id="JBHFEH010000029">
    <property type="protein sequence ID" value="KAL2052120.1"/>
    <property type="molecule type" value="Genomic_DNA"/>
</dbReference>
<comment type="caution">
    <text evidence="3">The sequence shown here is derived from an EMBL/GenBank/DDBJ whole genome shotgun (WGS) entry which is preliminary data.</text>
</comment>
<evidence type="ECO:0000313" key="3">
    <source>
        <dbReference type="EMBL" id="KAL2052120.1"/>
    </source>
</evidence>
<dbReference type="Gene3D" id="2.60.120.330">
    <property type="entry name" value="B-lactam Antibiotic, Isopenicillin N Synthase, Chain"/>
    <property type="match status" value="1"/>
</dbReference>
<gene>
    <name evidence="3" type="ORF">ABVK25_007562</name>
</gene>
<evidence type="ECO:0000256" key="1">
    <source>
        <dbReference type="ARBA" id="ARBA00008056"/>
    </source>
</evidence>
<accession>A0ABR4B316</accession>
<feature type="region of interest" description="Disordered" evidence="2">
    <location>
        <begin position="314"/>
        <end position="349"/>
    </location>
</feature>
<dbReference type="PANTHER" id="PTHR47990">
    <property type="entry name" value="2-OXOGLUTARATE (2OG) AND FE(II)-DEPENDENT OXYGENASE SUPERFAMILY PROTEIN-RELATED"/>
    <property type="match status" value="1"/>
</dbReference>
<name>A0ABR4B316_9LECA</name>
<protein>
    <recommendedName>
        <fullName evidence="5">Fe2OG dioxygenase domain-containing protein</fullName>
    </recommendedName>
</protein>
<dbReference type="InterPro" id="IPR027443">
    <property type="entry name" value="IPNS-like_sf"/>
</dbReference>
<keyword evidence="4" id="KW-1185">Reference proteome</keyword>
<reference evidence="3 4" key="1">
    <citation type="submission" date="2024-09" db="EMBL/GenBank/DDBJ databases">
        <title>Rethinking Asexuality: The Enigmatic Case of Functional Sexual Genes in Lepraria (Stereocaulaceae).</title>
        <authorList>
            <person name="Doellman M."/>
            <person name="Sun Y."/>
            <person name="Barcenas-Pena A."/>
            <person name="Lumbsch H.T."/>
            <person name="Grewe F."/>
        </authorList>
    </citation>
    <scope>NUCLEOTIDE SEQUENCE [LARGE SCALE GENOMIC DNA]</scope>
    <source>
        <strain evidence="3 4">Grewe 0041</strain>
    </source>
</reference>
<proteinExistence type="inferred from homology"/>
<sequence>MGAPAAPQDADDQALHFLASEGYLPLALADHPGMVEAYSNLFTKSHQFFALPPESPQKTTYQAVSGPAASEEGYSEIPGEKSILTTRTSNRCPEILHDDLKKAWDLTGAFMEKTISAIALTLDLKPAVFAPFVTPCATFTETKTPTQLRMFRYDRPTGTEPTVNAEKHKDLGLLSLVIGHSPGLEVLDVPNNTWMPIEEDPCLPPGSKTRSGGLTATLLGGETLAFLSRGNYKAGVHRVVCAPVSATNNDPFRFSIVYTLRPAVAPLHTKNFESEITGEFGAEERSEGTSSARLFDQIMRSHWNINAAKEVREKQREEQRMKREQLMAGEDKGVGVGVRVEEMGKPMSE</sequence>
<dbReference type="InterPro" id="IPR050231">
    <property type="entry name" value="Iron_ascorbate_oxido_reductase"/>
</dbReference>
<dbReference type="Proteomes" id="UP001590951">
    <property type="component" value="Unassembled WGS sequence"/>
</dbReference>
<evidence type="ECO:0008006" key="5">
    <source>
        <dbReference type="Google" id="ProtNLM"/>
    </source>
</evidence>